<keyword evidence="1" id="KW-0812">Transmembrane</keyword>
<sequence length="362" mass="40210">MTTRPDNLIQGKMSIELPIGLLDAKWDQIAAAASRIADEVDIKSEGLSGSFRKQTLAISYFFRNRCDYHRALDLPCVLAIVNPLASLADKDQLSDADIATAVHIGLCTLSRHGSNHRNLLHVFLYPILLTYFVAIGAIFASHFVLVPFQQMYAEFGIALPWLTDSILFLGYLTRTYTSTILLVIFGLPPLLWLLNWIGHEQREPGMSRLDVMLARKRPTVARWLLHVSLLIEAGLTNDDAVEHASRFSGKRWINRLAATHNRAVESDSAVTPNEFFKLYKFSMADTALAAPRSRGKVTLMQQVATWYRDSSSSIIEWFVQLLIPFYVLAILVGFMIVIGSLLLPVFAVISGLTGGGGPGGFM</sequence>
<dbReference type="InterPro" id="IPR003004">
    <property type="entry name" value="GspF/PilC"/>
</dbReference>
<accession>A0A5B9P2F3</accession>
<dbReference type="PANTHER" id="PTHR30012">
    <property type="entry name" value="GENERAL SECRETION PATHWAY PROTEIN"/>
    <property type="match status" value="1"/>
</dbReference>
<dbReference type="RefSeq" id="WP_075084865.1">
    <property type="nucleotide sequence ID" value="NZ_CP042912.1"/>
</dbReference>
<evidence type="ECO:0000313" key="2">
    <source>
        <dbReference type="EMBL" id="QEG20518.1"/>
    </source>
</evidence>
<dbReference type="Proteomes" id="UP000322214">
    <property type="component" value="Chromosome"/>
</dbReference>
<dbReference type="EMBL" id="CP042912">
    <property type="protein sequence ID" value="QEG20518.1"/>
    <property type="molecule type" value="Genomic_DNA"/>
</dbReference>
<keyword evidence="1" id="KW-1133">Transmembrane helix</keyword>
<keyword evidence="1" id="KW-0472">Membrane</keyword>
<name>A0A5B9P2F3_9BACT</name>
<evidence type="ECO:0000313" key="3">
    <source>
        <dbReference type="Proteomes" id="UP000322214"/>
    </source>
</evidence>
<keyword evidence="3" id="KW-1185">Reference proteome</keyword>
<dbReference type="PANTHER" id="PTHR30012:SF0">
    <property type="entry name" value="TYPE II SECRETION SYSTEM PROTEIN F-RELATED"/>
    <property type="match status" value="1"/>
</dbReference>
<reference evidence="2 3" key="1">
    <citation type="submission" date="2019-08" db="EMBL/GenBank/DDBJ databases">
        <title>Deep-cultivation of Planctomycetes and their phenomic and genomic characterization uncovers novel biology.</title>
        <authorList>
            <person name="Wiegand S."/>
            <person name="Jogler M."/>
            <person name="Boedeker C."/>
            <person name="Pinto D."/>
            <person name="Vollmers J."/>
            <person name="Rivas-Marin E."/>
            <person name="Kohn T."/>
            <person name="Peeters S.H."/>
            <person name="Heuer A."/>
            <person name="Rast P."/>
            <person name="Oberbeckmann S."/>
            <person name="Bunk B."/>
            <person name="Jeske O."/>
            <person name="Meyerdierks A."/>
            <person name="Storesund J.E."/>
            <person name="Kallscheuer N."/>
            <person name="Luecker S."/>
            <person name="Lage O.M."/>
            <person name="Pohl T."/>
            <person name="Merkel B.J."/>
            <person name="Hornburger P."/>
            <person name="Mueller R.-W."/>
            <person name="Bruemmer F."/>
            <person name="Labrenz M."/>
            <person name="Spormann A.M."/>
            <person name="Op den Camp H."/>
            <person name="Overmann J."/>
            <person name="Amann R."/>
            <person name="Jetten M.S.M."/>
            <person name="Mascher T."/>
            <person name="Medema M.H."/>
            <person name="Devos D.P."/>
            <person name="Kaster A.-K."/>
            <person name="Ovreas L."/>
            <person name="Rohde M."/>
            <person name="Galperin M.Y."/>
            <person name="Jogler C."/>
        </authorList>
    </citation>
    <scope>NUCLEOTIDE SEQUENCE [LARGE SCALE GENOMIC DNA]</scope>
    <source>
        <strain evidence="2 3">FC18</strain>
    </source>
</reference>
<dbReference type="OrthoDB" id="243821at2"/>
<organism evidence="2 3">
    <name type="scientific">Mariniblastus fucicola</name>
    <dbReference type="NCBI Taxonomy" id="980251"/>
    <lineage>
        <taxon>Bacteria</taxon>
        <taxon>Pseudomonadati</taxon>
        <taxon>Planctomycetota</taxon>
        <taxon>Planctomycetia</taxon>
        <taxon>Pirellulales</taxon>
        <taxon>Pirellulaceae</taxon>
        <taxon>Mariniblastus</taxon>
    </lineage>
</organism>
<protein>
    <submittedName>
        <fullName evidence="2">Type IV pilin biogenesis protein</fullName>
    </submittedName>
</protein>
<proteinExistence type="predicted"/>
<feature type="transmembrane region" description="Helical" evidence="1">
    <location>
        <begin position="178"/>
        <end position="198"/>
    </location>
</feature>
<gene>
    <name evidence="2" type="ORF">MFFC18_03670</name>
</gene>
<evidence type="ECO:0000256" key="1">
    <source>
        <dbReference type="SAM" id="Phobius"/>
    </source>
</evidence>
<dbReference type="AlphaFoldDB" id="A0A5B9P2F3"/>
<feature type="transmembrane region" description="Helical" evidence="1">
    <location>
        <begin position="123"/>
        <end position="145"/>
    </location>
</feature>
<feature type="transmembrane region" description="Helical" evidence="1">
    <location>
        <begin position="325"/>
        <end position="352"/>
    </location>
</feature>
<dbReference type="STRING" id="980251.GCA_001642875_02449"/>
<dbReference type="KEGG" id="mff:MFFC18_03670"/>